<dbReference type="AlphaFoldDB" id="A0AAN9C064"/>
<keyword evidence="3" id="KW-1185">Reference proteome</keyword>
<dbReference type="PANTHER" id="PTHR13944">
    <property type="entry name" value="AGAP007712-PA"/>
    <property type="match status" value="1"/>
</dbReference>
<dbReference type="GO" id="GO:0035023">
    <property type="term" value="P:regulation of Rho protein signal transduction"/>
    <property type="evidence" value="ECO:0007669"/>
    <property type="project" value="TreeGrafter"/>
</dbReference>
<evidence type="ECO:0000313" key="2">
    <source>
        <dbReference type="EMBL" id="KAK7116021.1"/>
    </source>
</evidence>
<protein>
    <submittedName>
        <fullName evidence="2">Uncharacterized protein</fullName>
    </submittedName>
</protein>
<comment type="caution">
    <text evidence="2">The sequence shown here is derived from an EMBL/GenBank/DDBJ whole genome shotgun (WGS) entry which is preliminary data.</text>
</comment>
<sequence length="295" mass="32342">MQTTEDGELMHVKTALGLGQAGCQSSDSTQPSAAYEPHSACAAVNAGPVPMAFNPVEAPVYGGELFVINLGHPQTPGTPEEEEEEEEEENSGIASVSEEDELYLVLEGRMQTHVVTMKHTQNLVWQAPIPGHDCAERVYLSVIRRSTAEHFDCVAVGDFEYTCDSAYSLAQFLLNSVNDPNSLEDVELIRSDEFDLANEIFSTLDQRLCAAFRHIQFPEGWHHLGLDMEQDDSEPDCRETLLHLAGRLGLHDTALYLLGKPGSEDALGLINHEGRLPCAVAADNRFDDIAELFSG</sequence>
<evidence type="ECO:0000256" key="1">
    <source>
        <dbReference type="SAM" id="MobiDB-lite"/>
    </source>
</evidence>
<dbReference type="Proteomes" id="UP001374579">
    <property type="component" value="Unassembled WGS sequence"/>
</dbReference>
<reference evidence="2 3" key="1">
    <citation type="submission" date="2024-02" db="EMBL/GenBank/DDBJ databases">
        <title>Chromosome-scale genome assembly of the rough periwinkle Littorina saxatilis.</title>
        <authorList>
            <person name="De Jode A."/>
            <person name="Faria R."/>
            <person name="Formenti G."/>
            <person name="Sims Y."/>
            <person name="Smith T.P."/>
            <person name="Tracey A."/>
            <person name="Wood J.M.D."/>
            <person name="Zagrodzka Z.B."/>
            <person name="Johannesson K."/>
            <person name="Butlin R.K."/>
            <person name="Leder E.H."/>
        </authorList>
    </citation>
    <scope>NUCLEOTIDE SEQUENCE [LARGE SCALE GENOMIC DNA]</scope>
    <source>
        <strain evidence="2">Snail1</strain>
        <tissue evidence="2">Muscle</tissue>
    </source>
</reference>
<dbReference type="InterPro" id="IPR051632">
    <property type="entry name" value="Rho_GEF"/>
</dbReference>
<name>A0AAN9C064_9CAEN</name>
<accession>A0AAN9C064</accession>
<feature type="region of interest" description="Disordered" evidence="1">
    <location>
        <begin position="69"/>
        <end position="96"/>
    </location>
</feature>
<evidence type="ECO:0000313" key="3">
    <source>
        <dbReference type="Proteomes" id="UP001374579"/>
    </source>
</evidence>
<dbReference type="EMBL" id="JBAMIC010000001">
    <property type="protein sequence ID" value="KAK7116021.1"/>
    <property type="molecule type" value="Genomic_DNA"/>
</dbReference>
<proteinExistence type="predicted"/>
<dbReference type="PANTHER" id="PTHR13944:SF21">
    <property type="entry name" value="CYSTS, ISOFORM C"/>
    <property type="match status" value="1"/>
</dbReference>
<gene>
    <name evidence="2" type="ORF">V1264_001777</name>
</gene>
<organism evidence="2 3">
    <name type="scientific">Littorina saxatilis</name>
    <dbReference type="NCBI Taxonomy" id="31220"/>
    <lineage>
        <taxon>Eukaryota</taxon>
        <taxon>Metazoa</taxon>
        <taxon>Spiralia</taxon>
        <taxon>Lophotrochozoa</taxon>
        <taxon>Mollusca</taxon>
        <taxon>Gastropoda</taxon>
        <taxon>Caenogastropoda</taxon>
        <taxon>Littorinimorpha</taxon>
        <taxon>Littorinoidea</taxon>
        <taxon>Littorinidae</taxon>
        <taxon>Littorina</taxon>
    </lineage>
</organism>
<feature type="compositionally biased region" description="Acidic residues" evidence="1">
    <location>
        <begin position="79"/>
        <end position="90"/>
    </location>
</feature>